<evidence type="ECO:0000313" key="3">
    <source>
        <dbReference type="Proteomes" id="UP000030651"/>
    </source>
</evidence>
<dbReference type="HOGENOM" id="CLU_033074_1_1_1"/>
<dbReference type="InParanoid" id="W3XCF6"/>
<gene>
    <name evidence="2" type="ORF">PFICI_05639</name>
</gene>
<keyword evidence="3" id="KW-1185">Reference proteome</keyword>
<dbReference type="RefSeq" id="XP_007832411.1">
    <property type="nucleotide sequence ID" value="XM_007834220.1"/>
</dbReference>
<dbReference type="Proteomes" id="UP000030651">
    <property type="component" value="Unassembled WGS sequence"/>
</dbReference>
<dbReference type="OrthoDB" id="5317787at2759"/>
<name>W3XCF6_PESFW</name>
<feature type="compositionally biased region" description="Polar residues" evidence="1">
    <location>
        <begin position="221"/>
        <end position="238"/>
    </location>
</feature>
<dbReference type="GeneID" id="19270652"/>
<feature type="compositionally biased region" description="Basic and acidic residues" evidence="1">
    <location>
        <begin position="36"/>
        <end position="51"/>
    </location>
</feature>
<protein>
    <submittedName>
        <fullName evidence="2">Uncharacterized protein</fullName>
    </submittedName>
</protein>
<dbReference type="KEGG" id="pfy:PFICI_05639"/>
<proteinExistence type="predicted"/>
<accession>W3XCF6</accession>
<feature type="region of interest" description="Disordered" evidence="1">
    <location>
        <begin position="188"/>
        <end position="238"/>
    </location>
</feature>
<feature type="compositionally biased region" description="Basic and acidic residues" evidence="1">
    <location>
        <begin position="7"/>
        <end position="17"/>
    </location>
</feature>
<dbReference type="EMBL" id="KI912111">
    <property type="protein sequence ID" value="ETS83763.1"/>
    <property type="molecule type" value="Genomic_DNA"/>
</dbReference>
<feature type="region of interest" description="Disordered" evidence="1">
    <location>
        <begin position="1"/>
        <end position="59"/>
    </location>
</feature>
<dbReference type="STRING" id="1229662.W3XCF6"/>
<evidence type="ECO:0000256" key="1">
    <source>
        <dbReference type="SAM" id="MobiDB-lite"/>
    </source>
</evidence>
<sequence length="446" mass="50185">MSTRGSHSSDDSYDHDSYGSSSTAPSSLSGAMASAKDFRSRAPRQDPERGGVDLSPSTNVYARSSVETYSSLNSTDDVDEMGLNDVVDDTAVPPLRPYTHDIADANVRPSSPEYFAELFPSMNRLSIRHDDFTTDGNMNLRVDTIVPGRRRRTIQLFHLRMYDLNKRDFSLRRYCRDSGREVCNSKRKYTEPAMQSRPNLQRSVSSAMKSFGRPQPRRAPTSGSMLSTLSRPGTSYSNSTTGEDFGGLFDTESTPDKHQRVLQHATNSIKLEFSNYARVDVERCGSKGSKRYEFSWWGHKYAWKRVTDKLTGAVSFHLFRDGSNSTPVAHIVPETRSPTEVRDDNKAGGWVPPCHMWLSDEELVTAMTDVADVVVATGLMALVDDCIKQRWGPKAIQAQRISLPTRSKTVEFDHGAPKSFVQQLFSRRNSDHARPQRNTQRQFIPY</sequence>
<dbReference type="AlphaFoldDB" id="W3XCF6"/>
<feature type="compositionally biased region" description="Low complexity" evidence="1">
    <location>
        <begin position="18"/>
        <end position="29"/>
    </location>
</feature>
<dbReference type="eggNOG" id="ENOG502QTVK">
    <property type="taxonomic scope" value="Eukaryota"/>
</dbReference>
<dbReference type="OMA" id="EPLAHIC"/>
<reference evidence="3" key="1">
    <citation type="journal article" date="2015" name="BMC Genomics">
        <title>Genomic and transcriptomic analysis of the endophytic fungus Pestalotiopsis fici reveals its lifestyle and high potential for synthesis of natural products.</title>
        <authorList>
            <person name="Wang X."/>
            <person name="Zhang X."/>
            <person name="Liu L."/>
            <person name="Xiang M."/>
            <person name="Wang W."/>
            <person name="Sun X."/>
            <person name="Che Y."/>
            <person name="Guo L."/>
            <person name="Liu G."/>
            <person name="Guo L."/>
            <person name="Wang C."/>
            <person name="Yin W.B."/>
            <person name="Stadler M."/>
            <person name="Zhang X."/>
            <person name="Liu X."/>
        </authorList>
    </citation>
    <scope>NUCLEOTIDE SEQUENCE [LARGE SCALE GENOMIC DNA]</scope>
    <source>
        <strain evidence="3">W106-1 / CGMCC3.15140</strain>
    </source>
</reference>
<organism evidence="2 3">
    <name type="scientific">Pestalotiopsis fici (strain W106-1 / CGMCC3.15140)</name>
    <dbReference type="NCBI Taxonomy" id="1229662"/>
    <lineage>
        <taxon>Eukaryota</taxon>
        <taxon>Fungi</taxon>
        <taxon>Dikarya</taxon>
        <taxon>Ascomycota</taxon>
        <taxon>Pezizomycotina</taxon>
        <taxon>Sordariomycetes</taxon>
        <taxon>Xylariomycetidae</taxon>
        <taxon>Amphisphaeriales</taxon>
        <taxon>Sporocadaceae</taxon>
        <taxon>Pestalotiopsis</taxon>
    </lineage>
</organism>
<evidence type="ECO:0000313" key="2">
    <source>
        <dbReference type="EMBL" id="ETS83763.1"/>
    </source>
</evidence>
<feature type="compositionally biased region" description="Polar residues" evidence="1">
    <location>
        <begin position="196"/>
        <end position="208"/>
    </location>
</feature>